<dbReference type="InterPro" id="IPR048068">
    <property type="entry name" value="LarA-like"/>
</dbReference>
<evidence type="ECO:0000313" key="2">
    <source>
        <dbReference type="EMBL" id="HGT38150.1"/>
    </source>
</evidence>
<dbReference type="PANTHER" id="PTHR33171">
    <property type="entry name" value="LAR_N DOMAIN-CONTAINING PROTEIN"/>
    <property type="match status" value="1"/>
</dbReference>
<dbReference type="Gene3D" id="3.40.50.11440">
    <property type="match status" value="1"/>
</dbReference>
<comment type="caution">
    <text evidence="2">The sequence shown here is derived from an EMBL/GenBank/DDBJ whole genome shotgun (WGS) entry which is preliminary data.</text>
</comment>
<evidence type="ECO:0000259" key="1">
    <source>
        <dbReference type="Pfam" id="PF09861"/>
    </source>
</evidence>
<dbReference type="PANTHER" id="PTHR33171:SF17">
    <property type="entry name" value="LARA-LIKE N-TERMINAL DOMAIN-CONTAINING PROTEIN"/>
    <property type="match status" value="1"/>
</dbReference>
<dbReference type="InterPro" id="IPR018657">
    <property type="entry name" value="LarA-like_N"/>
</dbReference>
<sequence length="415" mass="44922">MAVVEIPWSAWYRDAVHQLEFPFGCQVDVLIPQGGRSLTIRELRDGIDHPIDSPRLEELGRGCRSACIVIDDVARPTRTAEILPILTEKLAEAGLPADKVAIVIAVGSHRRLSPAEVGWKVGVELCDRHVVECHDCRAGLAPTGIPYGQHELLVNQTFLAAELKIVVGCVLPHPFAGYSGGAKLVLPGLADLRSIHRSHQFVQMGLRGGADPNANQFRLEAEEISRKLGVRFAVCVVTGPDRGTIGVYCGDLVSAHRRACEQASTAFATDVERTYDAAVVNAYPKDIDLIQAESAFIGWKTARGPIVREGGLIVLACAATCGRGSHGLFEPGGASYHVPRPQRWLGGRDFWVYCPGATTSEVRQLYWEGYPVFHDRVALAAALSQRLPASATIAVFPCGPAQQVRDLRASFKAVV</sequence>
<proteinExistence type="predicted"/>
<dbReference type="EMBL" id="DSVQ01000006">
    <property type="protein sequence ID" value="HGT38150.1"/>
    <property type="molecule type" value="Genomic_DNA"/>
</dbReference>
<dbReference type="Pfam" id="PF09861">
    <property type="entry name" value="Lar_N"/>
    <property type="match status" value="1"/>
</dbReference>
<dbReference type="GO" id="GO:0050043">
    <property type="term" value="F:lactate racemase activity"/>
    <property type="evidence" value="ECO:0007669"/>
    <property type="project" value="InterPro"/>
</dbReference>
<name>A0A7C4QTN6_9PLAN</name>
<feature type="domain" description="LarA-like N-terminal" evidence="1">
    <location>
        <begin position="42"/>
        <end position="201"/>
    </location>
</feature>
<protein>
    <submittedName>
        <fullName evidence="2">DUF2088 domain-containing protein</fullName>
    </submittedName>
</protein>
<dbReference type="AlphaFoldDB" id="A0A7C4QTN6"/>
<reference evidence="2" key="1">
    <citation type="journal article" date="2020" name="mSystems">
        <title>Genome- and Community-Level Interaction Insights into Carbon Utilization and Element Cycling Functions of Hydrothermarchaeota in Hydrothermal Sediment.</title>
        <authorList>
            <person name="Zhou Z."/>
            <person name="Liu Y."/>
            <person name="Xu W."/>
            <person name="Pan J."/>
            <person name="Luo Z.H."/>
            <person name="Li M."/>
        </authorList>
    </citation>
    <scope>NUCLEOTIDE SEQUENCE [LARGE SCALE GENOMIC DNA]</scope>
    <source>
        <strain evidence="2">SpSt-508</strain>
    </source>
</reference>
<organism evidence="2">
    <name type="scientific">Schlesneria paludicola</name>
    <dbReference type="NCBI Taxonomy" id="360056"/>
    <lineage>
        <taxon>Bacteria</taxon>
        <taxon>Pseudomonadati</taxon>
        <taxon>Planctomycetota</taxon>
        <taxon>Planctomycetia</taxon>
        <taxon>Planctomycetales</taxon>
        <taxon>Planctomycetaceae</taxon>
        <taxon>Schlesneria</taxon>
    </lineage>
</organism>
<accession>A0A7C4QTN6</accession>
<gene>
    <name evidence="2" type="ORF">ENS64_02610</name>
</gene>